<evidence type="ECO:0000259" key="1">
    <source>
        <dbReference type="Pfam" id="PF08864"/>
    </source>
</evidence>
<reference evidence="2 3" key="1">
    <citation type="submission" date="2019-01" db="EMBL/GenBank/DDBJ databases">
        <title>Draft genome sequences of the type strains of six Macrococcus species.</title>
        <authorList>
            <person name="Mazhar S."/>
            <person name="Altermann E."/>
            <person name="Hill C."/>
            <person name="Mcauliffe O."/>
        </authorList>
    </citation>
    <scope>NUCLEOTIDE SEQUENCE [LARGE SCALE GENOMIC DNA]</scope>
    <source>
        <strain evidence="2 3">CCM4809</strain>
    </source>
</reference>
<name>A0A4R6BMN3_9STAP</name>
<sequence>MNRMVTDLIEQRRGILKYILYHYDIDNKETVWILNYLKDHSALQYCRFTSAVTTTKGITLTDNFKLLFKYDDLILTEADVIFNVLNEIDEPFYFYTTFNDARIQSMREYEWLLNQMDRRALPDEIVLEPQLKSQLQSVIETRIDLSLMMNERQDFIYYTTLLNKLEED</sequence>
<proteinExistence type="predicted"/>
<feature type="domain" description="UPF0302" evidence="1">
    <location>
        <begin position="13"/>
        <end position="103"/>
    </location>
</feature>
<dbReference type="Gene3D" id="3.40.1530.30">
    <property type="entry name" value="Uncharacterised family UPF0302, N-terminal domain"/>
    <property type="match status" value="1"/>
</dbReference>
<dbReference type="InterPro" id="IPR038091">
    <property type="entry name" value="UPF0302_N_sf"/>
</dbReference>
<dbReference type="Pfam" id="PF08864">
    <property type="entry name" value="UPF0302"/>
    <property type="match status" value="1"/>
</dbReference>
<keyword evidence="3" id="KW-1185">Reference proteome</keyword>
<comment type="caution">
    <text evidence="2">The sequence shown here is derived from an EMBL/GenBank/DDBJ whole genome shotgun (WGS) entry which is preliminary data.</text>
</comment>
<organism evidence="2 3">
    <name type="scientific">Macrococcus hajekii</name>
    <dbReference type="NCBI Taxonomy" id="198482"/>
    <lineage>
        <taxon>Bacteria</taxon>
        <taxon>Bacillati</taxon>
        <taxon>Bacillota</taxon>
        <taxon>Bacilli</taxon>
        <taxon>Bacillales</taxon>
        <taxon>Staphylococcaceae</taxon>
        <taxon>Macrococcus</taxon>
    </lineage>
</organism>
<evidence type="ECO:0000313" key="2">
    <source>
        <dbReference type="EMBL" id="TDM02988.1"/>
    </source>
</evidence>
<dbReference type="InterPro" id="IPR014963">
    <property type="entry name" value="UPF0302_N"/>
</dbReference>
<evidence type="ECO:0000313" key="3">
    <source>
        <dbReference type="Proteomes" id="UP000295328"/>
    </source>
</evidence>
<dbReference type="Proteomes" id="UP000295328">
    <property type="component" value="Unassembled WGS sequence"/>
</dbReference>
<protein>
    <recommendedName>
        <fullName evidence="1">UPF0302 domain-containing protein</fullName>
    </recommendedName>
</protein>
<dbReference type="AlphaFoldDB" id="A0A4R6BMN3"/>
<accession>A0A4R6BMN3</accession>
<gene>
    <name evidence="2" type="ORF">ERX37_02565</name>
</gene>
<dbReference type="EMBL" id="SCWE01000001">
    <property type="protein sequence ID" value="TDM02988.1"/>
    <property type="molecule type" value="Genomic_DNA"/>
</dbReference>